<accession>A0A8X7V8M3</accession>
<dbReference type="PANTHER" id="PTHR10795">
    <property type="entry name" value="PROPROTEIN CONVERTASE SUBTILISIN/KEXIN"/>
    <property type="match status" value="1"/>
</dbReference>
<proteinExistence type="inferred from homology"/>
<dbReference type="InterPro" id="IPR036852">
    <property type="entry name" value="Peptidase_S8/S53_dom_sf"/>
</dbReference>
<dbReference type="GO" id="GO:0004252">
    <property type="term" value="F:serine-type endopeptidase activity"/>
    <property type="evidence" value="ECO:0007669"/>
    <property type="project" value="InterPro"/>
</dbReference>
<sequence length="185" mass="21359">MTTESQSDARRIKYLIDSQNLMYCPHVAGSSTYIKTFHPEWSSSTIQSAIMTTIGLRQLECVAKQRLRRSYLKPEGPVLIKMVTDEKKALTVMVNVQEQELMVFMDSRGYTSEKHDKLEKMKLRHDYHILCHSNLIGTATADSPCIPFSHTYILCLWLCLRCCRDGDFEKISKFIEVERTDKLTA</sequence>
<dbReference type="AlphaFoldDB" id="A0A8X7V8M3"/>
<comment type="caution">
    <text evidence="3">The sequence shown here is derived from an EMBL/GenBank/DDBJ whole genome shotgun (WGS) entry which is preliminary data.</text>
</comment>
<evidence type="ECO:0000313" key="3">
    <source>
        <dbReference type="EMBL" id="KAG2306152.1"/>
    </source>
</evidence>
<dbReference type="OrthoDB" id="4803627at2759"/>
<protein>
    <submittedName>
        <fullName evidence="3">Uncharacterized protein</fullName>
    </submittedName>
</protein>
<dbReference type="Proteomes" id="UP000886595">
    <property type="component" value="Unassembled WGS sequence"/>
</dbReference>
<evidence type="ECO:0000256" key="2">
    <source>
        <dbReference type="ARBA" id="ARBA00022729"/>
    </source>
</evidence>
<dbReference type="Gene3D" id="3.40.50.200">
    <property type="entry name" value="Peptidase S8/S53 domain"/>
    <property type="match status" value="1"/>
</dbReference>
<evidence type="ECO:0000313" key="4">
    <source>
        <dbReference type="Proteomes" id="UP000886595"/>
    </source>
</evidence>
<comment type="similarity">
    <text evidence="1">Belongs to the peptidase S8 family.</text>
</comment>
<dbReference type="EMBL" id="JAAMPC010000006">
    <property type="protein sequence ID" value="KAG2306152.1"/>
    <property type="molecule type" value="Genomic_DNA"/>
</dbReference>
<keyword evidence="2" id="KW-0732">Signal</keyword>
<gene>
    <name evidence="3" type="ORF">Bca52824_025900</name>
</gene>
<dbReference type="InterPro" id="IPR045051">
    <property type="entry name" value="SBT"/>
</dbReference>
<organism evidence="3 4">
    <name type="scientific">Brassica carinata</name>
    <name type="common">Ethiopian mustard</name>
    <name type="synonym">Abyssinian cabbage</name>
    <dbReference type="NCBI Taxonomy" id="52824"/>
    <lineage>
        <taxon>Eukaryota</taxon>
        <taxon>Viridiplantae</taxon>
        <taxon>Streptophyta</taxon>
        <taxon>Embryophyta</taxon>
        <taxon>Tracheophyta</taxon>
        <taxon>Spermatophyta</taxon>
        <taxon>Magnoliopsida</taxon>
        <taxon>eudicotyledons</taxon>
        <taxon>Gunneridae</taxon>
        <taxon>Pentapetalae</taxon>
        <taxon>rosids</taxon>
        <taxon>malvids</taxon>
        <taxon>Brassicales</taxon>
        <taxon>Brassicaceae</taxon>
        <taxon>Brassiceae</taxon>
        <taxon>Brassica</taxon>
    </lineage>
</organism>
<reference evidence="3 4" key="1">
    <citation type="submission" date="2020-02" db="EMBL/GenBank/DDBJ databases">
        <authorList>
            <person name="Ma Q."/>
            <person name="Huang Y."/>
            <person name="Song X."/>
            <person name="Pei D."/>
        </authorList>
    </citation>
    <scope>NUCLEOTIDE SEQUENCE [LARGE SCALE GENOMIC DNA]</scope>
    <source>
        <strain evidence="3">Sxm20200214</strain>
        <tissue evidence="3">Leaf</tissue>
    </source>
</reference>
<keyword evidence="4" id="KW-1185">Reference proteome</keyword>
<name>A0A8X7V8M3_BRACI</name>
<dbReference type="GO" id="GO:0006508">
    <property type="term" value="P:proteolysis"/>
    <property type="evidence" value="ECO:0007669"/>
    <property type="project" value="InterPro"/>
</dbReference>
<evidence type="ECO:0000256" key="1">
    <source>
        <dbReference type="ARBA" id="ARBA00011073"/>
    </source>
</evidence>